<reference evidence="10 11" key="1">
    <citation type="submission" date="2016-09" db="EMBL/GenBank/DDBJ databases">
        <title>Genome Sequence of Lactobacillus sunkii Strain CG01.</title>
        <authorList>
            <person name="Poehlein A."/>
            <person name="Gabris C."/>
            <person name="Bengelsdorf F.R."/>
            <person name="Duerre P."/>
            <person name="Daniel R."/>
        </authorList>
    </citation>
    <scope>NUCLEOTIDE SEQUENCE [LARGE SCALE GENOMIC DNA]</scope>
    <source>
        <strain evidence="10 11">CG_D</strain>
    </source>
</reference>
<evidence type="ECO:0000259" key="9">
    <source>
        <dbReference type="Pfam" id="PF02729"/>
    </source>
</evidence>
<dbReference type="GO" id="GO:0016597">
    <property type="term" value="F:amino acid binding"/>
    <property type="evidence" value="ECO:0007669"/>
    <property type="project" value="InterPro"/>
</dbReference>
<evidence type="ECO:0000256" key="3">
    <source>
        <dbReference type="ARBA" id="ARBA00022679"/>
    </source>
</evidence>
<dbReference type="InterPro" id="IPR006131">
    <property type="entry name" value="Asp_carbamoyltransf_Asp/Orn-bd"/>
</dbReference>
<feature type="binding site" evidence="7">
    <location>
        <position position="223"/>
    </location>
    <ligand>
        <name>L-aspartate</name>
        <dbReference type="ChEBI" id="CHEBI:29991"/>
    </ligand>
</feature>
<feature type="binding site" evidence="7">
    <location>
        <position position="86"/>
    </location>
    <ligand>
        <name>L-aspartate</name>
        <dbReference type="ChEBI" id="CHEBI:29991"/>
    </ligand>
</feature>
<dbReference type="NCBIfam" id="TIGR00670">
    <property type="entry name" value="asp_carb_tr"/>
    <property type="match status" value="1"/>
</dbReference>
<dbReference type="UniPathway" id="UPA00070">
    <property type="reaction ID" value="UER00116"/>
</dbReference>
<dbReference type="RefSeq" id="WP_070368238.1">
    <property type="nucleotide sequence ID" value="NZ_JAZHVW010000005.1"/>
</dbReference>
<dbReference type="GO" id="GO:0006207">
    <property type="term" value="P:'de novo' pyrimidine nucleobase biosynthetic process"/>
    <property type="evidence" value="ECO:0007669"/>
    <property type="project" value="InterPro"/>
</dbReference>
<evidence type="ECO:0000313" key="10">
    <source>
        <dbReference type="EMBL" id="OFA10292.1"/>
    </source>
</evidence>
<feature type="binding site" evidence="7">
    <location>
        <position position="267"/>
    </location>
    <ligand>
        <name>carbamoyl phosphate</name>
        <dbReference type="ChEBI" id="CHEBI:58228"/>
    </ligand>
</feature>
<dbReference type="FunFam" id="3.40.50.1370:FF:000011">
    <property type="entry name" value="Aspartate carbamoyltransferase"/>
    <property type="match status" value="1"/>
</dbReference>
<feature type="binding site" evidence="7">
    <location>
        <position position="108"/>
    </location>
    <ligand>
        <name>carbamoyl phosphate</name>
        <dbReference type="ChEBI" id="CHEBI:58228"/>
    </ligand>
</feature>
<dbReference type="Proteomes" id="UP000177010">
    <property type="component" value="Unassembled WGS sequence"/>
</dbReference>
<feature type="binding site" evidence="7">
    <location>
        <position position="59"/>
    </location>
    <ligand>
        <name>carbamoyl phosphate</name>
        <dbReference type="ChEBI" id="CHEBI:58228"/>
    </ligand>
</feature>
<dbReference type="EC" id="2.1.3.2" evidence="7"/>
<comment type="pathway">
    <text evidence="1 7">Pyrimidine metabolism; UMP biosynthesis via de novo pathway; (S)-dihydroorotate from bicarbonate: step 2/3.</text>
</comment>
<dbReference type="GO" id="GO:0044205">
    <property type="term" value="P:'de novo' UMP biosynthetic process"/>
    <property type="evidence" value="ECO:0007669"/>
    <property type="project" value="UniProtKB-UniRule"/>
</dbReference>
<dbReference type="InterPro" id="IPR006130">
    <property type="entry name" value="Asp/Orn_carbamoylTrfase"/>
</dbReference>
<evidence type="ECO:0000256" key="4">
    <source>
        <dbReference type="ARBA" id="ARBA00022975"/>
    </source>
</evidence>
<proteinExistence type="inferred from homology"/>
<dbReference type="EMBL" id="MIQE01000020">
    <property type="protein sequence ID" value="OFA10292.1"/>
    <property type="molecule type" value="Genomic_DNA"/>
</dbReference>
<feature type="binding site" evidence="7">
    <location>
        <position position="58"/>
    </location>
    <ligand>
        <name>carbamoyl phosphate</name>
        <dbReference type="ChEBI" id="CHEBI:58228"/>
    </ligand>
</feature>
<evidence type="ECO:0000256" key="1">
    <source>
        <dbReference type="ARBA" id="ARBA00004852"/>
    </source>
</evidence>
<sequence>MMQITKPVSFENVVSMEDLSTDDVLSFIHEAQDFKAGKQIELKRPVYAANLFFEGSTRTHTSFEMAERKLGLQVVNFDPANSSLSKGESMSDTVKTFQAIGVDLVAIRDKKNEYYKDLIADPNIHLGIANGGDGSGQHPSQSLLDMMTIYEEFGHFEGLKVAIVGDLTHSRVARSNMEVLTMLGAHVYFGGPKKWYTEEFAKYGEWMPIDDLVEEMDVMMFLRVQHERIADDENGSFSAEKYHEQYGLTAERESRMPQQSIIMHPAPVNRGVEIADELVECDKSRIFQQMHNGVFVRMAIMTSMLRNRGLIKEEY</sequence>
<evidence type="ECO:0000256" key="7">
    <source>
        <dbReference type="HAMAP-Rule" id="MF_00001"/>
    </source>
</evidence>
<dbReference type="PRINTS" id="PR00100">
    <property type="entry name" value="AOTCASE"/>
</dbReference>
<feature type="binding site" evidence="7">
    <location>
        <position position="138"/>
    </location>
    <ligand>
        <name>carbamoyl phosphate</name>
        <dbReference type="ChEBI" id="CHEBI:58228"/>
    </ligand>
</feature>
<keyword evidence="4 7" id="KW-0665">Pyrimidine biosynthesis</keyword>
<comment type="subunit">
    <text evidence="7">Heterododecamer (2C3:3R2) of six catalytic PyrB chains organized as two trimers (C3), and six regulatory PyrI chains organized as three dimers (R2).</text>
</comment>
<feature type="domain" description="Aspartate/ornithine carbamoyltransferase carbamoyl-P binding" evidence="9">
    <location>
        <begin position="12"/>
        <end position="151"/>
    </location>
</feature>
<evidence type="ECO:0000259" key="8">
    <source>
        <dbReference type="Pfam" id="PF00185"/>
    </source>
</evidence>
<evidence type="ECO:0000256" key="2">
    <source>
        <dbReference type="ARBA" id="ARBA00008896"/>
    </source>
</evidence>
<comment type="caution">
    <text evidence="10">The sequence shown here is derived from an EMBL/GenBank/DDBJ whole genome shotgun (WGS) entry which is preliminary data.</text>
</comment>
<evidence type="ECO:0000313" key="11">
    <source>
        <dbReference type="Proteomes" id="UP000177010"/>
    </source>
</evidence>
<feature type="domain" description="Aspartate/ornithine carbamoyltransferase Asp/Orn-binding" evidence="8">
    <location>
        <begin position="157"/>
        <end position="303"/>
    </location>
</feature>
<feature type="binding site" evidence="7">
    <location>
        <position position="141"/>
    </location>
    <ligand>
        <name>carbamoyl phosphate</name>
        <dbReference type="ChEBI" id="CHEBI:58228"/>
    </ligand>
</feature>
<dbReference type="Pfam" id="PF00185">
    <property type="entry name" value="OTCace"/>
    <property type="match status" value="1"/>
</dbReference>
<dbReference type="PANTHER" id="PTHR45753">
    <property type="entry name" value="ORNITHINE CARBAMOYLTRANSFERASE, MITOCHONDRIAL"/>
    <property type="match status" value="1"/>
</dbReference>
<dbReference type="InterPro" id="IPR006132">
    <property type="entry name" value="Asp/Orn_carbamoyltranf_P-bd"/>
</dbReference>
<feature type="binding site" evidence="7">
    <location>
        <position position="171"/>
    </location>
    <ligand>
        <name>L-aspartate</name>
        <dbReference type="ChEBI" id="CHEBI:29991"/>
    </ligand>
</feature>
<comment type="catalytic activity">
    <reaction evidence="6 7">
        <text>carbamoyl phosphate + L-aspartate = N-carbamoyl-L-aspartate + phosphate + H(+)</text>
        <dbReference type="Rhea" id="RHEA:20013"/>
        <dbReference type="ChEBI" id="CHEBI:15378"/>
        <dbReference type="ChEBI" id="CHEBI:29991"/>
        <dbReference type="ChEBI" id="CHEBI:32814"/>
        <dbReference type="ChEBI" id="CHEBI:43474"/>
        <dbReference type="ChEBI" id="CHEBI:58228"/>
        <dbReference type="EC" id="2.1.3.2"/>
    </reaction>
</comment>
<dbReference type="PROSITE" id="PS00097">
    <property type="entry name" value="CARBAMOYLTRANSFERASE"/>
    <property type="match status" value="1"/>
</dbReference>
<keyword evidence="3 7" id="KW-0808">Transferase</keyword>
<dbReference type="GO" id="GO:0005829">
    <property type="term" value="C:cytosol"/>
    <property type="evidence" value="ECO:0007669"/>
    <property type="project" value="TreeGrafter"/>
</dbReference>
<name>A0A1E7XBG0_9LACO</name>
<organism evidence="10 11">
    <name type="scientific">Lentilactobacillus sunkii</name>
    <dbReference type="NCBI Taxonomy" id="481719"/>
    <lineage>
        <taxon>Bacteria</taxon>
        <taxon>Bacillati</taxon>
        <taxon>Bacillota</taxon>
        <taxon>Bacilli</taxon>
        <taxon>Lactobacillales</taxon>
        <taxon>Lactobacillaceae</taxon>
        <taxon>Lentilactobacillus</taxon>
    </lineage>
</organism>
<dbReference type="InterPro" id="IPR002082">
    <property type="entry name" value="Asp_carbamoyltransf"/>
</dbReference>
<dbReference type="NCBIfam" id="NF002032">
    <property type="entry name" value="PRK00856.1"/>
    <property type="match status" value="1"/>
</dbReference>
<dbReference type="PANTHER" id="PTHR45753:SF6">
    <property type="entry name" value="ASPARTATE CARBAMOYLTRANSFERASE"/>
    <property type="match status" value="1"/>
</dbReference>
<dbReference type="AlphaFoldDB" id="A0A1E7XBG0"/>
<dbReference type="GO" id="GO:0004070">
    <property type="term" value="F:aspartate carbamoyltransferase activity"/>
    <property type="evidence" value="ECO:0007669"/>
    <property type="project" value="UniProtKB-UniRule"/>
</dbReference>
<dbReference type="GO" id="GO:0006520">
    <property type="term" value="P:amino acid metabolic process"/>
    <property type="evidence" value="ECO:0007669"/>
    <property type="project" value="InterPro"/>
</dbReference>
<dbReference type="PRINTS" id="PR00101">
    <property type="entry name" value="ATCASE"/>
</dbReference>
<accession>A0A1E7XBG0</accession>
<gene>
    <name evidence="7 10" type="primary">pyrB</name>
    <name evidence="10" type="ORF">LASUN_19010</name>
</gene>
<evidence type="ECO:0000256" key="5">
    <source>
        <dbReference type="ARBA" id="ARBA00043884"/>
    </source>
</evidence>
<dbReference type="STRING" id="481719.LASUN_19010"/>
<comment type="function">
    <text evidence="5 7">Catalyzes the condensation of carbamoyl phosphate and aspartate to form carbamoyl aspartate and inorganic phosphate, the committed step in the de novo pyrimidine nucleotide biosynthesis pathway.</text>
</comment>
<evidence type="ECO:0000256" key="6">
    <source>
        <dbReference type="ARBA" id="ARBA00048859"/>
    </source>
</evidence>
<dbReference type="HAMAP" id="MF_00001">
    <property type="entry name" value="Asp_carb_tr"/>
    <property type="match status" value="1"/>
</dbReference>
<comment type="similarity">
    <text evidence="2 7">Belongs to the aspartate/ornithine carbamoyltransferase superfamily. ATCase family.</text>
</comment>
<dbReference type="Gene3D" id="3.40.50.1370">
    <property type="entry name" value="Aspartate/ornithine carbamoyltransferase"/>
    <property type="match status" value="2"/>
</dbReference>
<dbReference type="SUPFAM" id="SSF53671">
    <property type="entry name" value="Aspartate/ornithine carbamoyltransferase"/>
    <property type="match status" value="1"/>
</dbReference>
<feature type="binding site" evidence="7">
    <location>
        <position position="266"/>
    </location>
    <ligand>
        <name>carbamoyl phosphate</name>
        <dbReference type="ChEBI" id="CHEBI:58228"/>
    </ligand>
</feature>
<protein>
    <recommendedName>
        <fullName evidence="7">Aspartate carbamoyltransferase</fullName>
        <ecNumber evidence="7">2.1.3.2</ecNumber>
    </recommendedName>
    <alternativeName>
        <fullName evidence="7">Aspartate transcarbamylase</fullName>
        <shortName evidence="7">ATCase</shortName>
    </alternativeName>
</protein>
<dbReference type="Pfam" id="PF02729">
    <property type="entry name" value="OTCace_N"/>
    <property type="match status" value="1"/>
</dbReference>
<dbReference type="InterPro" id="IPR036901">
    <property type="entry name" value="Asp/Orn_carbamoylTrfase_sf"/>
</dbReference>